<evidence type="ECO:0000256" key="7">
    <source>
        <dbReference type="ARBA" id="ARBA00023136"/>
    </source>
</evidence>
<name>A0ABV2AEI3_9EUKA</name>
<protein>
    <recommendedName>
        <fullName evidence="3">UDP-N-acetylglucosamine transferase subunit ALG14</fullName>
    </recommendedName>
</protein>
<keyword evidence="4" id="KW-0812">Transmembrane</keyword>
<feature type="signal peptide" evidence="8">
    <location>
        <begin position="1"/>
        <end position="23"/>
    </location>
</feature>
<dbReference type="Gene3D" id="3.40.50.2000">
    <property type="entry name" value="Glycogen Phosphorylase B"/>
    <property type="match status" value="1"/>
</dbReference>
<keyword evidence="9" id="KW-0808">Transferase</keyword>
<comment type="similarity">
    <text evidence="2">Belongs to the ALG14 family.</text>
</comment>
<evidence type="ECO:0000256" key="4">
    <source>
        <dbReference type="ARBA" id="ARBA00022692"/>
    </source>
</evidence>
<accession>A0ABV2AEI3</accession>
<reference evidence="9 10" key="1">
    <citation type="journal article" date="2024" name="BMC Biol.">
        <title>Comparative genomics of Ascetosporea gives new insight into the evolutionary basis for animal parasitism in Rhizaria.</title>
        <authorList>
            <person name="Hiltunen Thoren M."/>
            <person name="Onut-Brannstrom I."/>
            <person name="Alfjorden A."/>
            <person name="Peckova H."/>
            <person name="Swords F."/>
            <person name="Hooper C."/>
            <person name="Holzer A.S."/>
            <person name="Bass D."/>
            <person name="Burki F."/>
        </authorList>
    </citation>
    <scope>NUCLEOTIDE SEQUENCE [LARGE SCALE GENOMIC DNA]</scope>
    <source>
        <strain evidence="9">20-A016</strain>
    </source>
</reference>
<keyword evidence="5" id="KW-0256">Endoplasmic reticulum</keyword>
<proteinExistence type="inferred from homology"/>
<comment type="caution">
    <text evidence="9">The sequence shown here is derived from an EMBL/GenBank/DDBJ whole genome shotgun (WGS) entry which is preliminary data.</text>
</comment>
<organism evidence="9 10">
    <name type="scientific">Bonamia ostreae</name>
    <dbReference type="NCBI Taxonomy" id="126728"/>
    <lineage>
        <taxon>Eukaryota</taxon>
        <taxon>Sar</taxon>
        <taxon>Rhizaria</taxon>
        <taxon>Endomyxa</taxon>
        <taxon>Ascetosporea</taxon>
        <taxon>Haplosporida</taxon>
        <taxon>Bonamia</taxon>
    </lineage>
</organism>
<gene>
    <name evidence="9" type="primary">ALG14</name>
    <name evidence="9" type="ORF">MHBO_000142</name>
</gene>
<evidence type="ECO:0000256" key="5">
    <source>
        <dbReference type="ARBA" id="ARBA00022824"/>
    </source>
</evidence>
<dbReference type="EMBL" id="JBDODL010000018">
    <property type="protein sequence ID" value="MES1918126.1"/>
    <property type="molecule type" value="Genomic_DNA"/>
</dbReference>
<dbReference type="GO" id="GO:0016740">
    <property type="term" value="F:transferase activity"/>
    <property type="evidence" value="ECO:0007669"/>
    <property type="project" value="UniProtKB-KW"/>
</dbReference>
<evidence type="ECO:0000313" key="9">
    <source>
        <dbReference type="EMBL" id="MES1918126.1"/>
    </source>
</evidence>
<evidence type="ECO:0000256" key="2">
    <source>
        <dbReference type="ARBA" id="ARBA00009731"/>
    </source>
</evidence>
<evidence type="ECO:0000313" key="10">
    <source>
        <dbReference type="Proteomes" id="UP001439008"/>
    </source>
</evidence>
<evidence type="ECO:0000256" key="1">
    <source>
        <dbReference type="ARBA" id="ARBA00004389"/>
    </source>
</evidence>
<sequence>MVIMFAISLVIFTLPLIIYLCSTKNDPKCETLIFLGSGGHTSEMIRLFEDLDLHKYARLGVMTSFEDTLSRKKAEKRFKRIDRVSIKLPRARRVGQSWLTTIFSSVFCLVIATKKLFHANPKMVVTNGPGTTVLIYLAVRILNSFLCRNTKFVFVESICRVKTLSLTGKILYFCGCDKFYVQWRELKAKYRNALYLGRIY</sequence>
<keyword evidence="7" id="KW-0472">Membrane</keyword>
<evidence type="ECO:0000256" key="3">
    <source>
        <dbReference type="ARBA" id="ARBA00017467"/>
    </source>
</evidence>
<evidence type="ECO:0000256" key="6">
    <source>
        <dbReference type="ARBA" id="ARBA00022989"/>
    </source>
</evidence>
<dbReference type="Proteomes" id="UP001439008">
    <property type="component" value="Unassembled WGS sequence"/>
</dbReference>
<keyword evidence="10" id="KW-1185">Reference proteome</keyword>
<feature type="chain" id="PRO_5046357135" description="UDP-N-acetylglucosamine transferase subunit ALG14" evidence="8">
    <location>
        <begin position="24"/>
        <end position="200"/>
    </location>
</feature>
<keyword evidence="6" id="KW-1133">Transmembrane helix</keyword>
<keyword evidence="8" id="KW-0732">Signal</keyword>
<dbReference type="InterPro" id="IPR013969">
    <property type="entry name" value="Oligosacch_biosynth_Alg14"/>
</dbReference>
<comment type="subcellular location">
    <subcellularLocation>
        <location evidence="1">Endoplasmic reticulum membrane</location>
        <topology evidence="1">Single-pass membrane protein</topology>
    </subcellularLocation>
</comment>
<dbReference type="PANTHER" id="PTHR12154:SF4">
    <property type="entry name" value="UDP-N-ACETYLGLUCOSAMINE TRANSFERASE SUBUNIT ALG14 HOMOLOG"/>
    <property type="match status" value="1"/>
</dbReference>
<evidence type="ECO:0000256" key="8">
    <source>
        <dbReference type="SAM" id="SignalP"/>
    </source>
</evidence>
<dbReference type="Pfam" id="PF08660">
    <property type="entry name" value="Alg14"/>
    <property type="match status" value="1"/>
</dbReference>
<dbReference type="PANTHER" id="PTHR12154">
    <property type="entry name" value="GLYCOSYL TRANSFERASE-RELATED"/>
    <property type="match status" value="1"/>
</dbReference>